<dbReference type="EMBL" id="CP002454">
    <property type="protein sequence ID" value="ADV66786.1"/>
    <property type="molecule type" value="Genomic_DNA"/>
</dbReference>
<feature type="chain" id="PRO_5003232244" evidence="6">
    <location>
        <begin position="24"/>
        <end position="310"/>
    </location>
</feature>
<evidence type="ECO:0000256" key="1">
    <source>
        <dbReference type="ARBA" id="ARBA00005791"/>
    </source>
</evidence>
<reference evidence="9" key="2">
    <citation type="submission" date="2011-01" db="EMBL/GenBank/DDBJ databases">
        <title>The complete genome of Deinococcus maricopensis DSM 21211.</title>
        <authorList>
            <consortium name="US DOE Joint Genome Institute (JGI-PGF)"/>
            <person name="Lucas S."/>
            <person name="Copeland A."/>
            <person name="Lapidus A."/>
            <person name="Goodwin L."/>
            <person name="Pitluck S."/>
            <person name="Kyrpides N."/>
            <person name="Mavromatis K."/>
            <person name="Pagani I."/>
            <person name="Ivanova N."/>
            <person name="Ovchinnikova G."/>
            <person name="Zeytun A."/>
            <person name="Detter J.C."/>
            <person name="Han C."/>
            <person name="Land M."/>
            <person name="Hauser L."/>
            <person name="Markowitz V."/>
            <person name="Cheng J.-F."/>
            <person name="Hugenholtz P."/>
            <person name="Woyke T."/>
            <person name="Wu D."/>
            <person name="Pukall R."/>
            <person name="Gehrich-Schroeter G."/>
            <person name="Brambilla E."/>
            <person name="Klenk H.-P."/>
            <person name="Eisen J.A."/>
        </authorList>
    </citation>
    <scope>NUCLEOTIDE SEQUENCE [LARGE SCALE GENOMIC DNA]</scope>
    <source>
        <strain evidence="9">DSM 21211 / LMG 22137 / NRRL B-23946 / LB-34</strain>
    </source>
</reference>
<keyword evidence="9" id="KW-1185">Reference proteome</keyword>
<dbReference type="eggNOG" id="COG1651">
    <property type="taxonomic scope" value="Bacteria"/>
</dbReference>
<dbReference type="Gene3D" id="3.40.30.10">
    <property type="entry name" value="Glutaredoxin"/>
    <property type="match status" value="1"/>
</dbReference>
<dbReference type="InterPro" id="IPR036249">
    <property type="entry name" value="Thioredoxin-like_sf"/>
</dbReference>
<dbReference type="RefSeq" id="WP_013556291.1">
    <property type="nucleotide sequence ID" value="NC_014958.1"/>
</dbReference>
<dbReference type="PANTHER" id="PTHR13887">
    <property type="entry name" value="GLUTATHIONE S-TRANSFERASE KAPPA"/>
    <property type="match status" value="1"/>
</dbReference>
<evidence type="ECO:0000313" key="8">
    <source>
        <dbReference type="EMBL" id="ADV66786.1"/>
    </source>
</evidence>
<evidence type="ECO:0000313" key="9">
    <source>
        <dbReference type="Proteomes" id="UP000008635"/>
    </source>
</evidence>
<feature type="signal peptide" evidence="6">
    <location>
        <begin position="1"/>
        <end position="23"/>
    </location>
</feature>
<dbReference type="KEGG" id="dmr:Deima_1134"/>
<keyword evidence="3" id="KW-0560">Oxidoreductase</keyword>
<evidence type="ECO:0000256" key="6">
    <source>
        <dbReference type="SAM" id="SignalP"/>
    </source>
</evidence>
<accession>E8U6U7</accession>
<name>E8U6U7_DEIML</name>
<dbReference type="InterPro" id="IPR012336">
    <property type="entry name" value="Thioredoxin-like_fold"/>
</dbReference>
<keyword evidence="4" id="KW-1015">Disulfide bond</keyword>
<gene>
    <name evidence="8" type="ordered locus">Deima_1134</name>
</gene>
<organism evidence="8 9">
    <name type="scientific">Deinococcus maricopensis (strain DSM 21211 / LMG 22137 / NRRL B-23946 / LB-34)</name>
    <dbReference type="NCBI Taxonomy" id="709986"/>
    <lineage>
        <taxon>Bacteria</taxon>
        <taxon>Thermotogati</taxon>
        <taxon>Deinococcota</taxon>
        <taxon>Deinococci</taxon>
        <taxon>Deinococcales</taxon>
        <taxon>Deinococcaceae</taxon>
        <taxon>Deinococcus</taxon>
    </lineage>
</organism>
<dbReference type="OrthoDB" id="9784686at2"/>
<proteinExistence type="inferred from homology"/>
<dbReference type="STRING" id="709986.Deima_1134"/>
<dbReference type="PANTHER" id="PTHR13887:SF14">
    <property type="entry name" value="DISULFIDE BOND FORMATION PROTEIN D"/>
    <property type="match status" value="1"/>
</dbReference>
<protein>
    <submittedName>
        <fullName evidence="8">DSBA oxidoreductase</fullName>
    </submittedName>
</protein>
<comment type="similarity">
    <text evidence="1">Belongs to the thioredoxin family. DsbA subfamily.</text>
</comment>
<dbReference type="Pfam" id="PF13462">
    <property type="entry name" value="Thioredoxin_4"/>
    <property type="match status" value="1"/>
</dbReference>
<sequence length="310" mass="32522" precursor="true">MNRTLLTAALSVLGVAAAQVAYPASNYARLTGGTAASATASTTSVRVGGGTVTVTTAGGLAARFAYSGPTDDTASAARALIATETDMDAPVTAAQAKQLAGAFDKIRAQVLGKGPVPLGFADGLDFTLDWTASRLTFTVAPHEYTGFGADRYVLGKGGPVIREFSDFQCPYCRELHDDVFPALQRDLIGKGLARFSYRHFPLSFHQNAMPLALGGECAAQQGKFWAYHDVAFTVTSPVTAAKQLGLNLTTFQTCLKDPAVQALVKADMKVGDAVDVQGTPSLYVGPFKVQNWTDAASIGNYVKLVTALGK</sequence>
<dbReference type="AlphaFoldDB" id="E8U6U7"/>
<dbReference type="HOGENOM" id="CLU_072526_0_0_0"/>
<keyword evidence="5" id="KW-0676">Redox-active center</keyword>
<dbReference type="SUPFAM" id="SSF52833">
    <property type="entry name" value="Thioredoxin-like"/>
    <property type="match status" value="1"/>
</dbReference>
<evidence type="ECO:0000256" key="2">
    <source>
        <dbReference type="ARBA" id="ARBA00022729"/>
    </source>
</evidence>
<evidence type="ECO:0000256" key="4">
    <source>
        <dbReference type="ARBA" id="ARBA00023157"/>
    </source>
</evidence>
<evidence type="ECO:0000256" key="3">
    <source>
        <dbReference type="ARBA" id="ARBA00023002"/>
    </source>
</evidence>
<evidence type="ECO:0000256" key="5">
    <source>
        <dbReference type="ARBA" id="ARBA00023284"/>
    </source>
</evidence>
<reference evidence="8 9" key="1">
    <citation type="journal article" date="2011" name="Stand. Genomic Sci.">
        <title>Complete genome sequence of Deinococcus maricopensis type strain (LB-34).</title>
        <authorList>
            <person name="Pukall R."/>
            <person name="Zeytun A."/>
            <person name="Lucas S."/>
            <person name="Lapidus A."/>
            <person name="Hammon N."/>
            <person name="Deshpande S."/>
            <person name="Nolan M."/>
            <person name="Cheng J.F."/>
            <person name="Pitluck S."/>
            <person name="Liolios K."/>
            <person name="Pagani I."/>
            <person name="Mikhailova N."/>
            <person name="Ivanova N."/>
            <person name="Mavromatis K."/>
            <person name="Pati A."/>
            <person name="Tapia R."/>
            <person name="Han C."/>
            <person name="Goodwin L."/>
            <person name="Chen A."/>
            <person name="Palaniappan K."/>
            <person name="Land M."/>
            <person name="Hauser L."/>
            <person name="Chang Y.J."/>
            <person name="Jeffries C.D."/>
            <person name="Brambilla E.M."/>
            <person name="Rohde M."/>
            <person name="Goker M."/>
            <person name="Detter J.C."/>
            <person name="Woyke T."/>
            <person name="Bristow J."/>
            <person name="Eisen J.A."/>
            <person name="Markowitz V."/>
            <person name="Hugenholtz P."/>
            <person name="Kyrpides N.C."/>
            <person name="Klenk H.P."/>
        </authorList>
    </citation>
    <scope>NUCLEOTIDE SEQUENCE [LARGE SCALE GENOMIC DNA]</scope>
    <source>
        <strain evidence="9">DSM 21211 / LMG 22137 / NRRL B-23946 / LB-34</strain>
    </source>
</reference>
<dbReference type="GO" id="GO:0016491">
    <property type="term" value="F:oxidoreductase activity"/>
    <property type="evidence" value="ECO:0007669"/>
    <property type="project" value="UniProtKB-KW"/>
</dbReference>
<keyword evidence="2 6" id="KW-0732">Signal</keyword>
<evidence type="ECO:0000259" key="7">
    <source>
        <dbReference type="Pfam" id="PF13462"/>
    </source>
</evidence>
<feature type="domain" description="Thioredoxin-like fold" evidence="7">
    <location>
        <begin position="160"/>
        <end position="296"/>
    </location>
</feature>
<dbReference type="Proteomes" id="UP000008635">
    <property type="component" value="Chromosome"/>
</dbReference>